<protein>
    <submittedName>
        <fullName evidence="1">Uncharacterized protein</fullName>
    </submittedName>
</protein>
<reference evidence="1 2" key="1">
    <citation type="submission" date="2021-06" db="EMBL/GenBank/DDBJ databases">
        <authorList>
            <person name="Sun Q."/>
            <person name="Li D."/>
        </authorList>
    </citation>
    <scope>NUCLEOTIDE SEQUENCE [LARGE SCALE GENOMIC DNA]</scope>
    <source>
        <strain evidence="1 2">MSJ-40</strain>
    </source>
</reference>
<comment type="caution">
    <text evidence="1">The sequence shown here is derived from an EMBL/GenBank/DDBJ whole genome shotgun (WGS) entry which is preliminary data.</text>
</comment>
<sequence length="70" mass="7481">MKNNKKDDDISINIISAPNNVKPISKAPVGNAAKDAFCIYAGMRHAVGSVIEMEDGSKVVCTDDGSWQNT</sequence>
<accession>A0ABS6E4S3</accession>
<dbReference type="EMBL" id="JAHLPM010000003">
    <property type="protein sequence ID" value="MBU5437244.1"/>
    <property type="molecule type" value="Genomic_DNA"/>
</dbReference>
<organism evidence="1 2">
    <name type="scientific">Tissierella simiarum</name>
    <dbReference type="NCBI Taxonomy" id="2841534"/>
    <lineage>
        <taxon>Bacteria</taxon>
        <taxon>Bacillati</taxon>
        <taxon>Bacillota</taxon>
        <taxon>Tissierellia</taxon>
        <taxon>Tissierellales</taxon>
        <taxon>Tissierellaceae</taxon>
        <taxon>Tissierella</taxon>
    </lineage>
</organism>
<proteinExistence type="predicted"/>
<dbReference type="RefSeq" id="WP_216517167.1">
    <property type="nucleotide sequence ID" value="NZ_JAHLPM010000003.1"/>
</dbReference>
<evidence type="ECO:0000313" key="1">
    <source>
        <dbReference type="EMBL" id="MBU5437244.1"/>
    </source>
</evidence>
<evidence type="ECO:0000313" key="2">
    <source>
        <dbReference type="Proteomes" id="UP000749471"/>
    </source>
</evidence>
<name>A0ABS6E4S3_9FIRM</name>
<dbReference type="Proteomes" id="UP000749471">
    <property type="component" value="Unassembled WGS sequence"/>
</dbReference>
<keyword evidence="2" id="KW-1185">Reference proteome</keyword>
<gene>
    <name evidence="1" type="ORF">KQI42_04440</name>
</gene>